<evidence type="ECO:0000313" key="1">
    <source>
        <dbReference type="EMBL" id="MDR6782181.1"/>
    </source>
</evidence>
<proteinExistence type="predicted"/>
<name>A0ACC6KSI6_9SPHI</name>
<evidence type="ECO:0000313" key="2">
    <source>
        <dbReference type="Proteomes" id="UP001246858"/>
    </source>
</evidence>
<dbReference type="Proteomes" id="UP001246858">
    <property type="component" value="Unassembled WGS sequence"/>
</dbReference>
<gene>
    <name evidence="1" type="ORF">J2X78_000733</name>
</gene>
<organism evidence="1 2">
    <name type="scientific">Pedobacter africanus</name>
    <dbReference type="NCBI Taxonomy" id="151894"/>
    <lineage>
        <taxon>Bacteria</taxon>
        <taxon>Pseudomonadati</taxon>
        <taxon>Bacteroidota</taxon>
        <taxon>Sphingobacteriia</taxon>
        <taxon>Sphingobacteriales</taxon>
        <taxon>Sphingobacteriaceae</taxon>
        <taxon>Pedobacter</taxon>
    </lineage>
</organism>
<accession>A0ACC6KSI6</accession>
<keyword evidence="2" id="KW-1185">Reference proteome</keyword>
<reference evidence="1" key="1">
    <citation type="submission" date="2023-07" db="EMBL/GenBank/DDBJ databases">
        <title>Sorghum-associated microbial communities from plants grown in Nebraska, USA.</title>
        <authorList>
            <person name="Schachtman D."/>
        </authorList>
    </citation>
    <scope>NUCLEOTIDE SEQUENCE</scope>
    <source>
        <strain evidence="1">2697</strain>
    </source>
</reference>
<sequence length="248" mass="28107">MVKNYKFLPLIALIFLSSCSSMYMPNVPNTPMLSQKGEFSGGVHLSPRFNTSINGAYAVSDHIGVLFSGSYMNRERESKDYRHKLVEVGGGWFDTFGPDNNRIIEIYVGYGGGRTDRTFRTFDDNNMLTATDIEEVTYSKTFLQVNYSSKKNNNLRLFGKDFPLNYGTALRISDVNMKTFMRNSMGQQREGNVFFEPVFFTRMRLSELVQLQYTTSGTFGINSRKFMNAGNSIFTLGAVFNLNGKKAK</sequence>
<protein>
    <submittedName>
        <fullName evidence="1">Uncharacterized protein</fullName>
    </submittedName>
</protein>
<comment type="caution">
    <text evidence="1">The sequence shown here is derived from an EMBL/GenBank/DDBJ whole genome shotgun (WGS) entry which is preliminary data.</text>
</comment>
<dbReference type="EMBL" id="JAVDTF010000001">
    <property type="protein sequence ID" value="MDR6782181.1"/>
    <property type="molecule type" value="Genomic_DNA"/>
</dbReference>